<feature type="transmembrane region" description="Helical" evidence="2">
    <location>
        <begin position="117"/>
        <end position="137"/>
    </location>
</feature>
<evidence type="ECO:0000313" key="4">
    <source>
        <dbReference type="Proteomes" id="UP000182740"/>
    </source>
</evidence>
<dbReference type="AlphaFoldDB" id="A0A1K1SNK2"/>
<feature type="transmembrane region" description="Helical" evidence="2">
    <location>
        <begin position="318"/>
        <end position="341"/>
    </location>
</feature>
<sequence>MTACGERSGVARRPSGGSRAVRAEAHRPGDGRIGDVTDADSSSERRAPGKHVGWVELYFDLVFVFAVGQVAHGMVADPRWARVAAALGLFATLWWTWIGFAVLYNRRGDDSRAADRLFVLAGTIPCAIAATQAHRVFDGHPAGFAAAMAGVRVILAAAHRWPARAGLDQSRISWGYAVSAVLFGVSAVVPHAGAVWALALLQEAGFLLLGDRPPRRRGERPTRAARWRTLLAPPRDPNLAVDSAHLAERFGLFMILLLGELVITVGTAALARPADDFAYWAALAGGLVMAGALWWLYFSSAARFSERMLGLSGGNPALAYSLYAGGHLFPAFALLLIAAGLNLSLHESPPQAAAWFTTAGLTLYLAGTRVFSTGPGKRWYGGVARVGALAATVCLAFLGRVLPAPAVVVVIAAWAVAVAATAVAAGIRHRALERLGDDPVAFLRTLQEDRGPARRRE</sequence>
<feature type="transmembrane region" description="Helical" evidence="2">
    <location>
        <begin position="195"/>
        <end position="210"/>
    </location>
</feature>
<keyword evidence="2" id="KW-0812">Transmembrane</keyword>
<dbReference type="PANTHER" id="PTHR36840:SF1">
    <property type="entry name" value="BLL5714 PROTEIN"/>
    <property type="match status" value="1"/>
</dbReference>
<keyword evidence="2" id="KW-0472">Membrane</keyword>
<feature type="transmembrane region" description="Helical" evidence="2">
    <location>
        <begin position="379"/>
        <end position="398"/>
    </location>
</feature>
<evidence type="ECO:0000256" key="2">
    <source>
        <dbReference type="SAM" id="Phobius"/>
    </source>
</evidence>
<dbReference type="PANTHER" id="PTHR36840">
    <property type="entry name" value="BLL5714 PROTEIN"/>
    <property type="match status" value="1"/>
</dbReference>
<evidence type="ECO:0000256" key="1">
    <source>
        <dbReference type="SAM" id="MobiDB-lite"/>
    </source>
</evidence>
<feature type="transmembrane region" description="Helical" evidence="2">
    <location>
        <begin position="250"/>
        <end position="271"/>
    </location>
</feature>
<feature type="compositionally biased region" description="Basic and acidic residues" evidence="1">
    <location>
        <begin position="21"/>
        <end position="35"/>
    </location>
</feature>
<evidence type="ECO:0000313" key="3">
    <source>
        <dbReference type="EMBL" id="SFW85866.1"/>
    </source>
</evidence>
<keyword evidence="2" id="KW-1133">Transmembrane helix</keyword>
<dbReference type="Proteomes" id="UP000182740">
    <property type="component" value="Unassembled WGS sequence"/>
</dbReference>
<accession>A0A1K1SNK2</accession>
<keyword evidence="4" id="KW-1185">Reference proteome</keyword>
<proteinExistence type="predicted"/>
<reference evidence="4" key="1">
    <citation type="submission" date="2016-11" db="EMBL/GenBank/DDBJ databases">
        <authorList>
            <person name="Varghese N."/>
            <person name="Submissions S."/>
        </authorList>
    </citation>
    <scope>NUCLEOTIDE SEQUENCE [LARGE SCALE GENOMIC DNA]</scope>
    <source>
        <strain evidence="4">DSM 44671</strain>
    </source>
</reference>
<organism evidence="3 4">
    <name type="scientific">Amycolatopsis australiensis</name>
    <dbReference type="NCBI Taxonomy" id="546364"/>
    <lineage>
        <taxon>Bacteria</taxon>
        <taxon>Bacillati</taxon>
        <taxon>Actinomycetota</taxon>
        <taxon>Actinomycetes</taxon>
        <taxon>Pseudonocardiales</taxon>
        <taxon>Pseudonocardiaceae</taxon>
        <taxon>Amycolatopsis</taxon>
    </lineage>
</organism>
<feature type="transmembrane region" description="Helical" evidence="2">
    <location>
        <begin position="277"/>
        <end position="297"/>
    </location>
</feature>
<feature type="transmembrane region" description="Helical" evidence="2">
    <location>
        <begin position="404"/>
        <end position="427"/>
    </location>
</feature>
<dbReference type="InterPro" id="IPR010640">
    <property type="entry name" value="Low_temperature_requirement_A"/>
</dbReference>
<feature type="transmembrane region" description="Helical" evidence="2">
    <location>
        <begin position="52"/>
        <end position="71"/>
    </location>
</feature>
<protein>
    <submittedName>
        <fullName evidence="3">Low temperature requirement protein LtrA</fullName>
    </submittedName>
</protein>
<dbReference type="STRING" id="546364.SAMN04489730_6239"/>
<feature type="region of interest" description="Disordered" evidence="1">
    <location>
        <begin position="1"/>
        <end position="46"/>
    </location>
</feature>
<gene>
    <name evidence="3" type="ORF">SAMN04489730_6239</name>
</gene>
<feature type="transmembrane region" description="Helical" evidence="2">
    <location>
        <begin position="83"/>
        <end position="105"/>
    </location>
</feature>
<feature type="transmembrane region" description="Helical" evidence="2">
    <location>
        <begin position="353"/>
        <end position="372"/>
    </location>
</feature>
<name>A0A1K1SNK2_9PSEU</name>
<dbReference type="EMBL" id="FPJG01000006">
    <property type="protein sequence ID" value="SFW85866.1"/>
    <property type="molecule type" value="Genomic_DNA"/>
</dbReference>
<dbReference type="Pfam" id="PF06772">
    <property type="entry name" value="LtrA"/>
    <property type="match status" value="1"/>
</dbReference>